<reference evidence="1 2" key="1">
    <citation type="submission" date="2015-04" db="EMBL/GenBank/DDBJ databases">
        <authorList>
            <person name="Syromyatnikov M.Y."/>
            <person name="Popov V.N."/>
        </authorList>
    </citation>
    <scope>NUCLEOTIDE SEQUENCE [LARGE SCALE GENOMIC DNA]</scope>
</reference>
<dbReference type="Proteomes" id="UP000183832">
    <property type="component" value="Unassembled WGS sequence"/>
</dbReference>
<sequence>MRYFLVANLPTRYGTRTRIVICPGTFVGGPGGVPFPVNPPNNEGFRDALIKLKCSAADKISRFALATSSLRPVTTKTGSSPRTGVLI</sequence>
<protein>
    <submittedName>
        <fullName evidence="1">CLUMA_CG020526, isoform A</fullName>
    </submittedName>
</protein>
<gene>
    <name evidence="1" type="ORF">CLUMA_CG020526</name>
</gene>
<organism evidence="1 2">
    <name type="scientific">Clunio marinus</name>
    <dbReference type="NCBI Taxonomy" id="568069"/>
    <lineage>
        <taxon>Eukaryota</taxon>
        <taxon>Metazoa</taxon>
        <taxon>Ecdysozoa</taxon>
        <taxon>Arthropoda</taxon>
        <taxon>Hexapoda</taxon>
        <taxon>Insecta</taxon>
        <taxon>Pterygota</taxon>
        <taxon>Neoptera</taxon>
        <taxon>Endopterygota</taxon>
        <taxon>Diptera</taxon>
        <taxon>Nematocera</taxon>
        <taxon>Chironomoidea</taxon>
        <taxon>Chironomidae</taxon>
        <taxon>Clunio</taxon>
    </lineage>
</organism>
<dbReference type="AlphaFoldDB" id="A0A1J1J979"/>
<keyword evidence="2" id="KW-1185">Reference proteome</keyword>
<evidence type="ECO:0000313" key="1">
    <source>
        <dbReference type="EMBL" id="CRL07561.1"/>
    </source>
</evidence>
<name>A0A1J1J979_9DIPT</name>
<dbReference type="EMBL" id="CVRI01000072">
    <property type="protein sequence ID" value="CRL07561.1"/>
    <property type="molecule type" value="Genomic_DNA"/>
</dbReference>
<accession>A0A1J1J979</accession>
<proteinExistence type="predicted"/>
<evidence type="ECO:0000313" key="2">
    <source>
        <dbReference type="Proteomes" id="UP000183832"/>
    </source>
</evidence>